<dbReference type="OrthoDB" id="9764164at2"/>
<dbReference type="EMBL" id="VJVZ01000017">
    <property type="protein sequence ID" value="TRW21899.1"/>
    <property type="molecule type" value="Genomic_DNA"/>
</dbReference>
<organism evidence="1 2">
    <name type="scientific">Flavobacterium zepuense</name>
    <dbReference type="NCBI Taxonomy" id="2593302"/>
    <lineage>
        <taxon>Bacteria</taxon>
        <taxon>Pseudomonadati</taxon>
        <taxon>Bacteroidota</taxon>
        <taxon>Flavobacteriia</taxon>
        <taxon>Flavobacteriales</taxon>
        <taxon>Flavobacteriaceae</taxon>
        <taxon>Flavobacterium</taxon>
    </lineage>
</organism>
<sequence>MKNKIIYLAILAAGFAACEPEFENEVTDGSYSAGDANFTTYVAVGNSLTAGYMDGTVSRVGQSYSYPSILAKQFALVGGGAFTQPSYEEDVNNLGGIMGLPGFNTRLVIDASAGGPEPIAGASTITLTPQAKAYNNMGVPGAKSYHLLAPGYGNVAGVALGQANPYFVRHATSPTATVLGDAMSLNPTFFTNWIGSNDVLLYAIAGGTGVDQDGNINPATYAQNDITDPNVFASAYNTIVTTLTSGGAKGVVATIPNVTSIPYFTTVPYNPLTTAALGGEAVVTQLNTELYGPMKQVLTLFGQGGRLNLLSATEPNPVIIVDETLPNLSVQLTGAFTAGGYPADQAAFMGALYGQARQATANDLILLPASSLLGKNAPGVPAPFNVYGVTYPLQDGSVLIPTEISAINTATTRFNVTIRQVAASKGVPVADMNAILNQLVDGLRVEDGQIYTANYFSTASLSTVLFSLDGVHPNARGYALIANEILKVINTTYNAKLPMVSPAYYPGATVLPTN</sequence>
<reference evidence="1 2" key="1">
    <citation type="submission" date="2019-07" db="EMBL/GenBank/DDBJ databases">
        <title>Flavobacterium sp. nov., isolated from glacier ice.</title>
        <authorList>
            <person name="Liu Q."/>
            <person name="Xin Y.-H."/>
        </authorList>
    </citation>
    <scope>NUCLEOTIDE SEQUENCE [LARGE SCALE GENOMIC DNA]</scope>
    <source>
        <strain evidence="1 2">ZT4R6</strain>
    </source>
</reference>
<dbReference type="InterPro" id="IPR036514">
    <property type="entry name" value="SGNH_hydro_sf"/>
</dbReference>
<evidence type="ECO:0000313" key="1">
    <source>
        <dbReference type="EMBL" id="TRW21899.1"/>
    </source>
</evidence>
<name>A0A552UUL6_9FLAO</name>
<evidence type="ECO:0000313" key="2">
    <source>
        <dbReference type="Proteomes" id="UP000320643"/>
    </source>
</evidence>
<dbReference type="GO" id="GO:0016788">
    <property type="term" value="F:hydrolase activity, acting on ester bonds"/>
    <property type="evidence" value="ECO:0007669"/>
    <property type="project" value="UniProtKB-ARBA"/>
</dbReference>
<dbReference type="PROSITE" id="PS51257">
    <property type="entry name" value="PROKAR_LIPOPROTEIN"/>
    <property type="match status" value="1"/>
</dbReference>
<dbReference type="Proteomes" id="UP000320643">
    <property type="component" value="Unassembled WGS sequence"/>
</dbReference>
<comment type="caution">
    <text evidence="1">The sequence shown here is derived from an EMBL/GenBank/DDBJ whole genome shotgun (WGS) entry which is preliminary data.</text>
</comment>
<dbReference type="AlphaFoldDB" id="A0A552UUL6"/>
<protein>
    <submittedName>
        <fullName evidence="1">G-D-S-L family lipolytic protein</fullName>
    </submittedName>
</protein>
<dbReference type="Gene3D" id="3.40.50.1110">
    <property type="entry name" value="SGNH hydrolase"/>
    <property type="match status" value="2"/>
</dbReference>
<keyword evidence="2" id="KW-1185">Reference proteome</keyword>
<gene>
    <name evidence="1" type="ORF">FMM05_19760</name>
</gene>
<dbReference type="RefSeq" id="WP_143375154.1">
    <property type="nucleotide sequence ID" value="NZ_VJVZ01000017.1"/>
</dbReference>
<proteinExistence type="predicted"/>
<dbReference type="SUPFAM" id="SSF52266">
    <property type="entry name" value="SGNH hydrolase"/>
    <property type="match status" value="2"/>
</dbReference>
<accession>A0A552UUL6</accession>